<name>A0ACC1S1P3_9HYPO</name>
<accession>A0ACC1S1P3</accession>
<evidence type="ECO:0000313" key="2">
    <source>
        <dbReference type="Proteomes" id="UP001148629"/>
    </source>
</evidence>
<sequence length="366" mass="40561">MRRLIKLRNKAGRDLDETRDEEGEGGILVQAIWKSEKKIVTQRIFKDINLPTMVSGNGGLAGATPRRTSLDNAEVLAIPPKSESNTTSTLKSDQVLRSIDIPQCEKLLPRSIEWHVVDPGYPSENSTLCRSLSAQNLVSFVHDRKHWSLCQLYNVDWCLYHYTSRRNIKMPVSDLVTWLQKKLGMDIRWSINVGVPQQDDNTNCGIFALAVFQCLLANQDIPLRIKAGDPGHIGAEILARMPTAREPRFINNLLMPTGSPEPSVKPPTHRPDPPGITSPLPSSVSHQASIFDHHVPNNSILPVALRANALIDPALSYSLTPFATTEAQATLAHYKALVESRVKLRTGLKAAKAQRKKDVEKLGSSI</sequence>
<organism evidence="1 2">
    <name type="scientific">Fusarium decemcellulare</name>
    <dbReference type="NCBI Taxonomy" id="57161"/>
    <lineage>
        <taxon>Eukaryota</taxon>
        <taxon>Fungi</taxon>
        <taxon>Dikarya</taxon>
        <taxon>Ascomycota</taxon>
        <taxon>Pezizomycotina</taxon>
        <taxon>Sordariomycetes</taxon>
        <taxon>Hypocreomycetidae</taxon>
        <taxon>Hypocreales</taxon>
        <taxon>Nectriaceae</taxon>
        <taxon>Fusarium</taxon>
        <taxon>Fusarium decemcellulare species complex</taxon>
    </lineage>
</organism>
<dbReference type="Proteomes" id="UP001148629">
    <property type="component" value="Unassembled WGS sequence"/>
</dbReference>
<proteinExistence type="predicted"/>
<gene>
    <name evidence="1" type="ORF">NM208_g9437</name>
</gene>
<keyword evidence="2" id="KW-1185">Reference proteome</keyword>
<comment type="caution">
    <text evidence="1">The sequence shown here is derived from an EMBL/GenBank/DDBJ whole genome shotgun (WGS) entry which is preliminary data.</text>
</comment>
<evidence type="ECO:0000313" key="1">
    <source>
        <dbReference type="EMBL" id="KAJ3530186.1"/>
    </source>
</evidence>
<reference evidence="1" key="1">
    <citation type="submission" date="2022-08" db="EMBL/GenBank/DDBJ databases">
        <title>Genome Sequence of Fusarium decemcellulare.</title>
        <authorList>
            <person name="Buettner E."/>
        </authorList>
    </citation>
    <scope>NUCLEOTIDE SEQUENCE</scope>
    <source>
        <strain evidence="1">Babe19</strain>
    </source>
</reference>
<protein>
    <submittedName>
        <fullName evidence="1">Uncharacterized protein</fullName>
    </submittedName>
</protein>
<dbReference type="EMBL" id="JANRMS010001200">
    <property type="protein sequence ID" value="KAJ3530186.1"/>
    <property type="molecule type" value="Genomic_DNA"/>
</dbReference>